<name>A0ABR1LE90_9PEZI</name>
<evidence type="ECO:0000313" key="2">
    <source>
        <dbReference type="EMBL" id="KAK7531977.1"/>
    </source>
</evidence>
<feature type="region of interest" description="Disordered" evidence="1">
    <location>
        <begin position="1"/>
        <end position="43"/>
    </location>
</feature>
<feature type="region of interest" description="Disordered" evidence="1">
    <location>
        <begin position="87"/>
        <end position="127"/>
    </location>
</feature>
<feature type="compositionally biased region" description="Polar residues" evidence="1">
    <location>
        <begin position="230"/>
        <end position="246"/>
    </location>
</feature>
<feature type="region of interest" description="Disordered" evidence="1">
    <location>
        <begin position="213"/>
        <end position="351"/>
    </location>
</feature>
<gene>
    <name evidence="2" type="ORF">J3D65DRAFT_605953</name>
</gene>
<organism evidence="2 3">
    <name type="scientific">Phyllosticta citribraziliensis</name>
    <dbReference type="NCBI Taxonomy" id="989973"/>
    <lineage>
        <taxon>Eukaryota</taxon>
        <taxon>Fungi</taxon>
        <taxon>Dikarya</taxon>
        <taxon>Ascomycota</taxon>
        <taxon>Pezizomycotina</taxon>
        <taxon>Dothideomycetes</taxon>
        <taxon>Dothideomycetes incertae sedis</taxon>
        <taxon>Botryosphaeriales</taxon>
        <taxon>Phyllostictaceae</taxon>
        <taxon>Phyllosticta</taxon>
    </lineage>
</organism>
<dbReference type="EMBL" id="JBBPEH010000011">
    <property type="protein sequence ID" value="KAK7531977.1"/>
    <property type="molecule type" value="Genomic_DNA"/>
</dbReference>
<feature type="compositionally biased region" description="Polar residues" evidence="1">
    <location>
        <begin position="213"/>
        <end position="222"/>
    </location>
</feature>
<evidence type="ECO:0000313" key="3">
    <source>
        <dbReference type="Proteomes" id="UP001360953"/>
    </source>
</evidence>
<keyword evidence="3" id="KW-1185">Reference proteome</keyword>
<feature type="compositionally biased region" description="Basic and acidic residues" evidence="1">
    <location>
        <begin position="103"/>
        <end position="127"/>
    </location>
</feature>
<dbReference type="Proteomes" id="UP001360953">
    <property type="component" value="Unassembled WGS sequence"/>
</dbReference>
<reference evidence="2 3" key="1">
    <citation type="submission" date="2024-04" db="EMBL/GenBank/DDBJ databases">
        <title>Phyllosticta paracitricarpa is synonymous to the EU quarantine fungus P. citricarpa based on phylogenomic analyses.</title>
        <authorList>
            <consortium name="Lawrence Berkeley National Laboratory"/>
            <person name="Van ingen-buijs V.A."/>
            <person name="Van westerhoven A.C."/>
            <person name="Haridas S."/>
            <person name="Skiadas P."/>
            <person name="Martin F."/>
            <person name="Groenewald J.Z."/>
            <person name="Crous P.W."/>
            <person name="Seidl M.F."/>
        </authorList>
    </citation>
    <scope>NUCLEOTIDE SEQUENCE [LARGE SCALE GENOMIC DNA]</scope>
    <source>
        <strain evidence="2 3">CPC 17464</strain>
    </source>
</reference>
<protein>
    <submittedName>
        <fullName evidence="2">Uncharacterized protein</fullName>
    </submittedName>
</protein>
<feature type="compositionally biased region" description="Polar residues" evidence="1">
    <location>
        <begin position="287"/>
        <end position="300"/>
    </location>
</feature>
<proteinExistence type="predicted"/>
<accession>A0ABR1LE90</accession>
<feature type="compositionally biased region" description="Polar residues" evidence="1">
    <location>
        <begin position="258"/>
        <end position="281"/>
    </location>
</feature>
<sequence length="351" mass="39477">MDPHQRLRESCRDQDLEYQRSLHAGTDATPPRPSMANPDPGNRALISRLQQKVREAENQIKHLVASETGQNQRIKVLEDEVKALKSQVKTLEDRQNTSQRSQKASDNKHSHKPSENQRSHEASTEKQLENLTEHAVNKLNNAVINGHEPLGKKPEGSLLAQTGAIFECASRKSASAIHAEWEWDEEMKLLKEKTQRFEAVVLRTRSTLSPANKTKSLITTSKDYGKDLKTPSSSKNLQPGASSPHESPTFKYGRYEPATSSPSPRNQRNTRTETANRSPEAQKTARTDSVLTEAASQIRSRPTPAKPATDRLNNGKLEWSTRTPARTDSSREKHRRTRYRPSEDKTPKADS</sequence>
<feature type="compositionally biased region" description="Basic and acidic residues" evidence="1">
    <location>
        <begin position="340"/>
        <end position="351"/>
    </location>
</feature>
<dbReference type="RefSeq" id="XP_066651647.1">
    <property type="nucleotide sequence ID" value="XM_066798394.1"/>
</dbReference>
<evidence type="ECO:0000256" key="1">
    <source>
        <dbReference type="SAM" id="MobiDB-lite"/>
    </source>
</evidence>
<feature type="compositionally biased region" description="Basic and acidic residues" evidence="1">
    <location>
        <begin position="1"/>
        <end position="20"/>
    </location>
</feature>
<comment type="caution">
    <text evidence="2">The sequence shown here is derived from an EMBL/GenBank/DDBJ whole genome shotgun (WGS) entry which is preliminary data.</text>
</comment>
<dbReference type="GeneID" id="92031300"/>